<dbReference type="InParanoid" id="K1WQT7"/>
<dbReference type="GeneID" id="18757892"/>
<proteinExistence type="predicted"/>
<accession>K1WQT7</accession>
<feature type="region of interest" description="Disordered" evidence="1">
    <location>
        <begin position="256"/>
        <end position="280"/>
    </location>
</feature>
<name>K1WQT7_MARBU</name>
<reference evidence="3 4" key="1">
    <citation type="journal article" date="2012" name="BMC Genomics">
        <title>Sequencing the genome of Marssonina brunnea reveals fungus-poplar co-evolution.</title>
        <authorList>
            <person name="Zhu S."/>
            <person name="Cao Y.-Z."/>
            <person name="Jiang C."/>
            <person name="Tan B.-Y."/>
            <person name="Wang Z."/>
            <person name="Feng S."/>
            <person name="Zhang L."/>
            <person name="Su X.-H."/>
            <person name="Brejova B."/>
            <person name="Vinar T."/>
            <person name="Xu M."/>
            <person name="Wang M.-X."/>
            <person name="Zhang S.-G."/>
            <person name="Huang M.-R."/>
            <person name="Wu R."/>
            <person name="Zhou Y."/>
        </authorList>
    </citation>
    <scope>NUCLEOTIDE SEQUENCE [LARGE SCALE GENOMIC DNA]</scope>
    <source>
        <strain evidence="3 4">MB_m1</strain>
    </source>
</reference>
<dbReference type="PANTHER" id="PTHR35910">
    <property type="entry name" value="2EXR DOMAIN-CONTAINING PROTEIN"/>
    <property type="match status" value="1"/>
</dbReference>
<evidence type="ECO:0000259" key="2">
    <source>
        <dbReference type="Pfam" id="PF20150"/>
    </source>
</evidence>
<feature type="domain" description="2EXR" evidence="2">
    <location>
        <begin position="13"/>
        <end position="123"/>
    </location>
</feature>
<dbReference type="Pfam" id="PF20150">
    <property type="entry name" value="2EXR"/>
    <property type="match status" value="1"/>
</dbReference>
<dbReference type="KEGG" id="mbe:MBM_01957"/>
<keyword evidence="4" id="KW-1185">Reference proteome</keyword>
<dbReference type="EMBL" id="JH921430">
    <property type="protein sequence ID" value="EKD20005.1"/>
    <property type="molecule type" value="Genomic_DNA"/>
</dbReference>
<feature type="compositionally biased region" description="Gly residues" evidence="1">
    <location>
        <begin position="256"/>
        <end position="270"/>
    </location>
</feature>
<gene>
    <name evidence="3" type="ORF">MBM_01957</name>
</gene>
<dbReference type="AlphaFoldDB" id="K1WQT7"/>
<feature type="compositionally biased region" description="Acidic residues" evidence="1">
    <location>
        <begin position="316"/>
        <end position="337"/>
    </location>
</feature>
<dbReference type="OrthoDB" id="3557569at2759"/>
<dbReference type="PANTHER" id="PTHR35910:SF6">
    <property type="entry name" value="2EXR DOMAIN-CONTAINING PROTEIN"/>
    <property type="match status" value="1"/>
</dbReference>
<sequence>MERPRSANREFQFHPFPRLPAELRYKIYDFASPPPRLVPITYTAPRSASAPKASYLPPRQLNRDQVSRPYSSYALTTPTPRPPLLQVSPEARLYTQDHYPPLFSLRGLSTPSIINFAPRKDILYFPRKDGYMATFQNFTRVHTLADPVSLRSVERIAVHQDLFVEEEKRRWADLELGRGGLGLELGLEVGVGVGMAAGEERGRSRGRGGIDGVTLQSLDEFWDVLRCKFSGVREVWILEEGAEGRVLREDFGASWGGSEQGLGSGSGSGSGSEDSGDDLEGKWTAGFEVKVAEAAEALETKTGWVAPPWRLLRADADEDEDEDEDEDGRDLDSDEEGEGNRDGGLRARARARGWGDGYLGGNRALPERGFMLHVREDG</sequence>
<evidence type="ECO:0000313" key="4">
    <source>
        <dbReference type="Proteomes" id="UP000006753"/>
    </source>
</evidence>
<dbReference type="InterPro" id="IPR045518">
    <property type="entry name" value="2EXR"/>
</dbReference>
<dbReference type="RefSeq" id="XP_007289846.1">
    <property type="nucleotide sequence ID" value="XM_007289784.1"/>
</dbReference>
<dbReference type="HOGENOM" id="CLU_731735_0_0_1"/>
<organism evidence="3 4">
    <name type="scientific">Marssonina brunnea f. sp. multigermtubi (strain MB_m1)</name>
    <name type="common">Marssonina leaf spot fungus</name>
    <dbReference type="NCBI Taxonomy" id="1072389"/>
    <lineage>
        <taxon>Eukaryota</taxon>
        <taxon>Fungi</taxon>
        <taxon>Dikarya</taxon>
        <taxon>Ascomycota</taxon>
        <taxon>Pezizomycotina</taxon>
        <taxon>Leotiomycetes</taxon>
        <taxon>Helotiales</taxon>
        <taxon>Drepanopezizaceae</taxon>
        <taxon>Drepanopeziza</taxon>
    </lineage>
</organism>
<evidence type="ECO:0000313" key="3">
    <source>
        <dbReference type="EMBL" id="EKD20005.1"/>
    </source>
</evidence>
<protein>
    <recommendedName>
        <fullName evidence="2">2EXR domain-containing protein</fullName>
    </recommendedName>
</protein>
<dbReference type="Proteomes" id="UP000006753">
    <property type="component" value="Unassembled WGS sequence"/>
</dbReference>
<evidence type="ECO:0000256" key="1">
    <source>
        <dbReference type="SAM" id="MobiDB-lite"/>
    </source>
</evidence>
<feature type="region of interest" description="Disordered" evidence="1">
    <location>
        <begin position="309"/>
        <end position="348"/>
    </location>
</feature>